<feature type="compositionally biased region" description="Polar residues" evidence="14">
    <location>
        <begin position="256"/>
        <end position="266"/>
    </location>
</feature>
<dbReference type="PROSITE" id="PS00108">
    <property type="entry name" value="PROTEIN_KINASE_ST"/>
    <property type="match status" value="1"/>
</dbReference>
<feature type="binding site" evidence="13">
    <location>
        <position position="307"/>
    </location>
    <ligand>
        <name>ATP</name>
        <dbReference type="ChEBI" id="CHEBI:30616"/>
    </ligand>
</feature>
<dbReference type="InterPro" id="IPR035892">
    <property type="entry name" value="C2_domain_sf"/>
</dbReference>
<gene>
    <name evidence="19" type="ORF">PTSG_09611</name>
</gene>
<dbReference type="eggNOG" id="KOG0696">
    <property type="taxonomic scope" value="Eukaryota"/>
</dbReference>
<dbReference type="InterPro" id="IPR008271">
    <property type="entry name" value="Ser/Thr_kinase_AS"/>
</dbReference>
<keyword evidence="6 13" id="KW-0547">Nucleotide-binding</keyword>
<evidence type="ECO:0000256" key="6">
    <source>
        <dbReference type="ARBA" id="ARBA00022741"/>
    </source>
</evidence>
<dbReference type="PROSITE" id="PS50001">
    <property type="entry name" value="SH2"/>
    <property type="match status" value="1"/>
</dbReference>
<dbReference type="AlphaFoldDB" id="F2ULH9"/>
<evidence type="ECO:0000313" key="19">
    <source>
        <dbReference type="EMBL" id="EGD77978.1"/>
    </source>
</evidence>
<dbReference type="SMART" id="SM00252">
    <property type="entry name" value="SH2"/>
    <property type="match status" value="1"/>
</dbReference>
<dbReference type="EMBL" id="GL832980">
    <property type="protein sequence ID" value="EGD77978.1"/>
    <property type="molecule type" value="Genomic_DNA"/>
</dbReference>
<reference evidence="19" key="1">
    <citation type="submission" date="2009-08" db="EMBL/GenBank/DDBJ databases">
        <title>Annotation of Salpingoeca rosetta.</title>
        <authorList>
            <consortium name="The Broad Institute Genome Sequencing Platform"/>
            <person name="Russ C."/>
            <person name="Cuomo C."/>
            <person name="Burger G."/>
            <person name="Gray M.W."/>
            <person name="Holland P.W.H."/>
            <person name="King N."/>
            <person name="Lang F.B.F."/>
            <person name="Roger A.J."/>
            <person name="Ruiz-Trillo I."/>
            <person name="Young S.K."/>
            <person name="Zeng Q."/>
            <person name="Gargeya S."/>
            <person name="Alvarado L."/>
            <person name="Berlin A."/>
            <person name="Chapman S.B."/>
            <person name="Chen Z."/>
            <person name="Freedman E."/>
            <person name="Gellesch M."/>
            <person name="Goldberg J."/>
            <person name="Griggs A."/>
            <person name="Gujja S."/>
            <person name="Heilman E."/>
            <person name="Heiman D."/>
            <person name="Howarth C."/>
            <person name="Mehta T."/>
            <person name="Neiman D."/>
            <person name="Pearson M."/>
            <person name="Roberts A."/>
            <person name="Saif S."/>
            <person name="Shea T."/>
            <person name="Shenoy N."/>
            <person name="Sisk P."/>
            <person name="Stolte C."/>
            <person name="Sykes S."/>
            <person name="White J."/>
            <person name="Yandava C."/>
            <person name="Haas B."/>
            <person name="Nusbaum C."/>
            <person name="Birren B."/>
        </authorList>
    </citation>
    <scope>NUCLEOTIDE SEQUENCE [LARGE SCALE GENOMIC DNA]</scope>
    <source>
        <strain evidence="19">ATCC 50818</strain>
    </source>
</reference>
<keyword evidence="2" id="KW-0597">Phosphoprotein</keyword>
<accession>F2ULH9</accession>
<dbReference type="SMART" id="SM00133">
    <property type="entry name" value="S_TK_X"/>
    <property type="match status" value="1"/>
</dbReference>
<dbReference type="Gene3D" id="3.30.200.20">
    <property type="entry name" value="Phosphorylase Kinase, domain 1"/>
    <property type="match status" value="1"/>
</dbReference>
<dbReference type="CDD" id="cd05570">
    <property type="entry name" value="STKc_PKC"/>
    <property type="match status" value="1"/>
</dbReference>
<dbReference type="InterPro" id="IPR000008">
    <property type="entry name" value="C2_dom"/>
</dbReference>
<keyword evidence="4" id="KW-0479">Metal-binding</keyword>
<dbReference type="PROSITE" id="PS00107">
    <property type="entry name" value="PROTEIN_KINASE_ATP"/>
    <property type="match status" value="1"/>
</dbReference>
<evidence type="ECO:0000256" key="12">
    <source>
        <dbReference type="PROSITE-ProRule" id="PRU00191"/>
    </source>
</evidence>
<evidence type="ECO:0000256" key="4">
    <source>
        <dbReference type="ARBA" id="ARBA00022723"/>
    </source>
</evidence>
<keyword evidence="10 13" id="KW-0067">ATP-binding</keyword>
<evidence type="ECO:0000256" key="7">
    <source>
        <dbReference type="ARBA" id="ARBA00022771"/>
    </source>
</evidence>
<dbReference type="Gene3D" id="3.30.505.10">
    <property type="entry name" value="SH2 domain"/>
    <property type="match status" value="1"/>
</dbReference>
<dbReference type="GO" id="GO:0005524">
    <property type="term" value="F:ATP binding"/>
    <property type="evidence" value="ECO:0007669"/>
    <property type="project" value="UniProtKB-UniRule"/>
</dbReference>
<dbReference type="GeneID" id="16070592"/>
<dbReference type="InterPro" id="IPR017441">
    <property type="entry name" value="Protein_kinase_ATP_BS"/>
</dbReference>
<evidence type="ECO:0000259" key="18">
    <source>
        <dbReference type="PROSITE" id="PS51285"/>
    </source>
</evidence>
<dbReference type="InterPro" id="IPR011009">
    <property type="entry name" value="Kinase-like_dom_sf"/>
</dbReference>
<evidence type="ECO:0000256" key="13">
    <source>
        <dbReference type="PROSITE-ProRule" id="PRU10141"/>
    </source>
</evidence>
<organism evidence="20">
    <name type="scientific">Salpingoeca rosetta (strain ATCC 50818 / BSB-021)</name>
    <dbReference type="NCBI Taxonomy" id="946362"/>
    <lineage>
        <taxon>Eukaryota</taxon>
        <taxon>Choanoflagellata</taxon>
        <taxon>Craspedida</taxon>
        <taxon>Salpingoecidae</taxon>
        <taxon>Salpingoeca</taxon>
    </lineage>
</organism>
<dbReference type="SUPFAM" id="SSF56112">
    <property type="entry name" value="Protein kinase-like (PK-like)"/>
    <property type="match status" value="1"/>
</dbReference>
<dbReference type="RefSeq" id="XP_004990040.1">
    <property type="nucleotide sequence ID" value="XM_004989983.1"/>
</dbReference>
<protein>
    <submittedName>
        <fullName evidence="19">Serine/threonine protein kinase</fullName>
    </submittedName>
</protein>
<dbReference type="InParanoid" id="F2ULH9"/>
<keyword evidence="1 19" id="KW-0723">Serine/threonine-protein kinase</keyword>
<evidence type="ECO:0000256" key="3">
    <source>
        <dbReference type="ARBA" id="ARBA00022679"/>
    </source>
</evidence>
<sequence>MAKRADTFNLSDLSKLSQDDRIAAMRMVAEGEMTIDEAIAKLKTQTGSADKSMTLKGVGHFGRGFARRAFRQNRGRLFLDIRVQKASAFCVLTVTVREGRDLIAMNKNNTADPQLKIWLTPDEKATKKKSNVRKNTVNPMFNETFRWEVRTGDVENRQLKLVVSEYSKLRRSQFMGSMTFPLAELFEDGHREGWFRLLDAKKGDFQYIPFRPKVKDDTQVSVRKGGQQAQAKMPPAPSRAKPAPAPAQEPAKSESRAQTLSKTQSAAKDFGKVDQSTFTYLKVLGQGSFGKVLMAEHKKSRDVYAVKVLKKEVVVEDDDVDCTMTERSVLAMASRCPFLTTLVASFQTPEHLYFVMEFVTGGDLMFHIQKLKRFSYEQTAFYAGEICLGLWYMHSHGVLYRDLKLDNVMLAGDGHIKIADFGMCKENIWGAGTTTTFCGTPGYLAPEIIRELPYGASVDFWSLGVLVYEMLVGDSPFEGDDEEELFDQILHHKVEFPSRLSADCKAFVDSLLTRDPRHRLGCGPSGQQDVKAHPFFKIIDWAKLEKREVKPPYVPRVNDPRNADCFDPEFTEADTRLSPADPYAIANIDQGVFRNFSFLNDGYFGGEQGSAKVVEDPLVRRPALFDYAWYRPDLPREEAARNLRGKPVGTFFVRESSSQPGCYAIAMVSENNKIWNGLVTPSITSDNRTLYKLFVKQKFESLPELIDYYCSHPVTTGPSGKKLCLRK</sequence>
<keyword evidence="12" id="KW-0727">SH2 domain</keyword>
<comment type="function">
    <text evidence="11">Required for proper chemotaxis and phagocytosis; proper spatiotemporal control of F-actin levels in chemotaxing cells. Negative regulator of the PI3K (phosphatidylinositol 3 kinase) pathway. Predominantly phosphorylates serines and threonines and tyrosines at a lower level.</text>
</comment>
<dbReference type="InterPro" id="IPR000980">
    <property type="entry name" value="SH2"/>
</dbReference>
<dbReference type="PANTHER" id="PTHR24351">
    <property type="entry name" value="RIBOSOMAL PROTEIN S6 KINASE"/>
    <property type="match status" value="1"/>
</dbReference>
<keyword evidence="9" id="KW-0862">Zinc</keyword>
<keyword evidence="7" id="KW-0863">Zinc-finger</keyword>
<evidence type="ECO:0000259" key="15">
    <source>
        <dbReference type="PROSITE" id="PS50001"/>
    </source>
</evidence>
<feature type="domain" description="SH2" evidence="15">
    <location>
        <begin position="629"/>
        <end position="709"/>
    </location>
</feature>
<evidence type="ECO:0000256" key="9">
    <source>
        <dbReference type="ARBA" id="ARBA00022833"/>
    </source>
</evidence>
<keyword evidence="5" id="KW-0677">Repeat</keyword>
<name>F2ULH9_SALR5</name>
<keyword evidence="20" id="KW-1185">Reference proteome</keyword>
<dbReference type="SMART" id="SM00239">
    <property type="entry name" value="C2"/>
    <property type="match status" value="1"/>
</dbReference>
<evidence type="ECO:0000256" key="2">
    <source>
        <dbReference type="ARBA" id="ARBA00022553"/>
    </source>
</evidence>
<dbReference type="GO" id="GO:0008270">
    <property type="term" value="F:zinc ion binding"/>
    <property type="evidence" value="ECO:0007669"/>
    <property type="project" value="UniProtKB-KW"/>
</dbReference>
<proteinExistence type="predicted"/>
<dbReference type="KEGG" id="sre:PTSG_09611"/>
<dbReference type="OrthoDB" id="63267at2759"/>
<dbReference type="SUPFAM" id="SSF55550">
    <property type="entry name" value="SH2 domain"/>
    <property type="match status" value="1"/>
</dbReference>
<dbReference type="SUPFAM" id="SSF49562">
    <property type="entry name" value="C2 domain (Calcium/lipid-binding domain, CaLB)"/>
    <property type="match status" value="1"/>
</dbReference>
<dbReference type="InterPro" id="IPR036860">
    <property type="entry name" value="SH2_dom_sf"/>
</dbReference>
<dbReference type="Pfam" id="PF00069">
    <property type="entry name" value="Pkinase"/>
    <property type="match status" value="1"/>
</dbReference>
<dbReference type="PROSITE" id="PS50011">
    <property type="entry name" value="PROTEIN_KINASE_DOM"/>
    <property type="match status" value="1"/>
</dbReference>
<evidence type="ECO:0000256" key="14">
    <source>
        <dbReference type="SAM" id="MobiDB-lite"/>
    </source>
</evidence>
<dbReference type="FunFam" id="3.30.200.20:FF:000103">
    <property type="entry name" value="Protein kinase C"/>
    <property type="match status" value="1"/>
</dbReference>
<dbReference type="PRINTS" id="PR00401">
    <property type="entry name" value="SH2DOMAIN"/>
</dbReference>
<dbReference type="Proteomes" id="UP000007799">
    <property type="component" value="Unassembled WGS sequence"/>
</dbReference>
<feature type="domain" description="AGC-kinase C-terminal" evidence="18">
    <location>
        <begin position="537"/>
        <end position="608"/>
    </location>
</feature>
<dbReference type="Gene3D" id="2.60.40.150">
    <property type="entry name" value="C2 domain"/>
    <property type="match status" value="1"/>
</dbReference>
<dbReference type="OMA" id="PYDIANI"/>
<dbReference type="Gene3D" id="1.10.510.10">
    <property type="entry name" value="Transferase(Phosphotransferase) domain 1"/>
    <property type="match status" value="1"/>
</dbReference>
<evidence type="ECO:0000259" key="16">
    <source>
        <dbReference type="PROSITE" id="PS50004"/>
    </source>
</evidence>
<evidence type="ECO:0000256" key="11">
    <source>
        <dbReference type="ARBA" id="ARBA00025089"/>
    </source>
</evidence>
<dbReference type="STRING" id="946362.F2ULH9"/>
<dbReference type="PROSITE" id="PS50004">
    <property type="entry name" value="C2"/>
    <property type="match status" value="1"/>
</dbReference>
<dbReference type="Pfam" id="PF00433">
    <property type="entry name" value="Pkinase_C"/>
    <property type="match status" value="1"/>
</dbReference>
<dbReference type="FunFam" id="1.10.510.10:FF:000023">
    <property type="entry name" value="Protein kinase C"/>
    <property type="match status" value="1"/>
</dbReference>
<dbReference type="GO" id="GO:0004674">
    <property type="term" value="F:protein serine/threonine kinase activity"/>
    <property type="evidence" value="ECO:0007669"/>
    <property type="project" value="UniProtKB-KW"/>
</dbReference>
<dbReference type="Pfam" id="PF00168">
    <property type="entry name" value="C2"/>
    <property type="match status" value="1"/>
</dbReference>
<dbReference type="InterPro" id="IPR000961">
    <property type="entry name" value="AGC-kinase_C"/>
</dbReference>
<evidence type="ECO:0000259" key="17">
    <source>
        <dbReference type="PROSITE" id="PS50011"/>
    </source>
</evidence>
<keyword evidence="8 19" id="KW-0418">Kinase</keyword>
<feature type="domain" description="C2" evidence="16">
    <location>
        <begin position="73"/>
        <end position="195"/>
    </location>
</feature>
<feature type="region of interest" description="Disordered" evidence="14">
    <location>
        <begin position="216"/>
        <end position="266"/>
    </location>
</feature>
<evidence type="ECO:0000313" key="20">
    <source>
        <dbReference type="Proteomes" id="UP000007799"/>
    </source>
</evidence>
<evidence type="ECO:0000256" key="8">
    <source>
        <dbReference type="ARBA" id="ARBA00022777"/>
    </source>
</evidence>
<feature type="domain" description="Protein kinase" evidence="17">
    <location>
        <begin position="278"/>
        <end position="536"/>
    </location>
</feature>
<evidence type="ECO:0000256" key="1">
    <source>
        <dbReference type="ARBA" id="ARBA00022527"/>
    </source>
</evidence>
<feature type="compositionally biased region" description="Low complexity" evidence="14">
    <location>
        <begin position="238"/>
        <end position="250"/>
    </location>
</feature>
<dbReference type="Pfam" id="PF00017">
    <property type="entry name" value="SH2"/>
    <property type="match status" value="1"/>
</dbReference>
<dbReference type="PROSITE" id="PS51285">
    <property type="entry name" value="AGC_KINASE_CTER"/>
    <property type="match status" value="1"/>
</dbReference>
<evidence type="ECO:0000256" key="5">
    <source>
        <dbReference type="ARBA" id="ARBA00022737"/>
    </source>
</evidence>
<dbReference type="InterPro" id="IPR017892">
    <property type="entry name" value="Pkinase_C"/>
</dbReference>
<dbReference type="InterPro" id="IPR000719">
    <property type="entry name" value="Prot_kinase_dom"/>
</dbReference>
<keyword evidence="3" id="KW-0808">Transferase</keyword>
<dbReference type="CDD" id="cd00173">
    <property type="entry name" value="SH2"/>
    <property type="match status" value="1"/>
</dbReference>
<dbReference type="SMART" id="SM00220">
    <property type="entry name" value="S_TKc"/>
    <property type="match status" value="1"/>
</dbReference>
<evidence type="ECO:0000256" key="10">
    <source>
        <dbReference type="ARBA" id="ARBA00022840"/>
    </source>
</evidence>